<evidence type="ECO:0000256" key="2">
    <source>
        <dbReference type="ARBA" id="ARBA00022679"/>
    </source>
</evidence>
<comment type="function">
    <text evidence="4 5">Removes the 2'-phosphate from RNA via an intermediate in which the phosphate is ADP-ribosylated by NAD followed by a presumed transesterification to release the RNA and generate ADP-ribose 1''-2''-cyclic phosphate (APPR&gt;P). May function as an ADP-ribosylase.</text>
</comment>
<sequence length="181" mass="20526">MNEQELKKKSKFLSLILRHQPETVGITLDESGWVDVDILLAAMSQQGKGMSRATLNTVVQSNDKQRFSFNAEGTRIRANQGHSISVDLGYTTAVPPEILFHGTPEKFIEPISREGLKKMNRHHVHLHVDEQTSIAVGRRRGRPVLLQVRAREMHQAGCEFFVTPNQVWLTESVPVEYIDFP</sequence>
<dbReference type="Gene3D" id="1.10.10.970">
    <property type="entry name" value="RNA 2'-phosphotransferase, Tpt1/KptA family, N-terminal domain"/>
    <property type="match status" value="1"/>
</dbReference>
<dbReference type="NCBIfam" id="NF002014">
    <property type="entry name" value="PRK00819.1-4"/>
    <property type="match status" value="1"/>
</dbReference>
<proteinExistence type="inferred from homology"/>
<comment type="similarity">
    <text evidence="1 5">Belongs to the KptA/TPT1 family.</text>
</comment>
<dbReference type="EC" id="2.7.1.-" evidence="5"/>
<dbReference type="Proteomes" id="UP000322887">
    <property type="component" value="Chromosome"/>
</dbReference>
<dbReference type="Gene3D" id="3.20.170.30">
    <property type="match status" value="1"/>
</dbReference>
<name>A0ABX5YT48_9PLAN</name>
<evidence type="ECO:0000313" key="6">
    <source>
        <dbReference type="EMBL" id="QEG18747.1"/>
    </source>
</evidence>
<evidence type="ECO:0000256" key="1">
    <source>
        <dbReference type="ARBA" id="ARBA00009836"/>
    </source>
</evidence>
<evidence type="ECO:0000313" key="7">
    <source>
        <dbReference type="Proteomes" id="UP000322887"/>
    </source>
</evidence>
<keyword evidence="2 5" id="KW-0808">Transferase</keyword>
<evidence type="ECO:0000256" key="3">
    <source>
        <dbReference type="ARBA" id="ARBA00023027"/>
    </source>
</evidence>
<gene>
    <name evidence="5" type="primary">kptA</name>
    <name evidence="6" type="ORF">GmarT_46380</name>
</gene>
<dbReference type="InterPro" id="IPR042081">
    <property type="entry name" value="RNA_2'-PTrans_C"/>
</dbReference>
<organism evidence="6 7">
    <name type="scientific">Gimesia maris</name>
    <dbReference type="NCBI Taxonomy" id="122"/>
    <lineage>
        <taxon>Bacteria</taxon>
        <taxon>Pseudomonadati</taxon>
        <taxon>Planctomycetota</taxon>
        <taxon>Planctomycetia</taxon>
        <taxon>Planctomycetales</taxon>
        <taxon>Planctomycetaceae</taxon>
        <taxon>Gimesia</taxon>
    </lineage>
</organism>
<keyword evidence="3 5" id="KW-0520">NAD</keyword>
<dbReference type="InterPro" id="IPR042080">
    <property type="entry name" value="RNA_2'-PTrans_N"/>
</dbReference>
<accession>A0ABX5YT48</accession>
<evidence type="ECO:0000256" key="5">
    <source>
        <dbReference type="HAMAP-Rule" id="MF_00299"/>
    </source>
</evidence>
<reference evidence="6 7" key="1">
    <citation type="submission" date="2019-08" db="EMBL/GenBank/DDBJ databases">
        <title>Deep-cultivation of Planctomycetes and their phenomic and genomic characterization uncovers novel biology.</title>
        <authorList>
            <person name="Wiegand S."/>
            <person name="Jogler M."/>
            <person name="Boedeker C."/>
            <person name="Pinto D."/>
            <person name="Vollmers J."/>
            <person name="Rivas-Marin E."/>
            <person name="Kohn T."/>
            <person name="Peeters S.H."/>
            <person name="Heuer A."/>
            <person name="Rast P."/>
            <person name="Oberbeckmann S."/>
            <person name="Bunk B."/>
            <person name="Jeske O."/>
            <person name="Meyerdierks A."/>
            <person name="Storesund J.E."/>
            <person name="Kallscheuer N."/>
            <person name="Luecker S."/>
            <person name="Lage O.M."/>
            <person name="Pohl T."/>
            <person name="Merkel B.J."/>
            <person name="Hornburger P."/>
            <person name="Mueller R.-W."/>
            <person name="Bruemmer F."/>
            <person name="Labrenz M."/>
            <person name="Spormann A.M."/>
            <person name="Op den Camp H."/>
            <person name="Overmann J."/>
            <person name="Amann R."/>
            <person name="Jetten M.S.M."/>
            <person name="Mascher T."/>
            <person name="Medema M.H."/>
            <person name="Devos D.P."/>
            <person name="Kaster A.-K."/>
            <person name="Ovreas L."/>
            <person name="Rohde M."/>
            <person name="Galperin M.Y."/>
            <person name="Jogler C."/>
        </authorList>
    </citation>
    <scope>NUCLEOTIDE SEQUENCE [LARGE SCALE GENOMIC DNA]</scope>
    <source>
        <strain evidence="6 7">DSM 8797</strain>
    </source>
</reference>
<protein>
    <recommendedName>
        <fullName evidence="5">Probable RNA 2'-phosphotransferase</fullName>
        <ecNumber evidence="5">2.7.1.-</ecNumber>
    </recommendedName>
</protein>
<dbReference type="Pfam" id="PF01885">
    <property type="entry name" value="PTS_2-RNA"/>
    <property type="match status" value="1"/>
</dbReference>
<dbReference type="PANTHER" id="PTHR12684">
    <property type="entry name" value="PUTATIVE PHOSPHOTRANSFERASE"/>
    <property type="match status" value="1"/>
</dbReference>
<dbReference type="PANTHER" id="PTHR12684:SF2">
    <property type="entry name" value="TRNA 2'-PHOSPHOTRANSFERASE 1"/>
    <property type="match status" value="1"/>
</dbReference>
<dbReference type="InterPro" id="IPR002745">
    <property type="entry name" value="Ptrans_KptA/Tpt1"/>
</dbReference>
<dbReference type="GeneID" id="98649099"/>
<keyword evidence="7" id="KW-1185">Reference proteome</keyword>
<dbReference type="RefSeq" id="WP_002645648.1">
    <property type="nucleotide sequence ID" value="NZ_CP042910.1"/>
</dbReference>
<dbReference type="SUPFAM" id="SSF56399">
    <property type="entry name" value="ADP-ribosylation"/>
    <property type="match status" value="1"/>
</dbReference>
<dbReference type="HAMAP" id="MF_00299">
    <property type="entry name" value="KptA"/>
    <property type="match status" value="1"/>
</dbReference>
<dbReference type="InterPro" id="IPR022928">
    <property type="entry name" value="RNA_2'-PTrans_KptA"/>
</dbReference>
<dbReference type="EMBL" id="CP042910">
    <property type="protein sequence ID" value="QEG18747.1"/>
    <property type="molecule type" value="Genomic_DNA"/>
</dbReference>
<evidence type="ECO:0000256" key="4">
    <source>
        <dbReference type="ARBA" id="ARBA00025212"/>
    </source>
</evidence>